<dbReference type="Gene3D" id="3.40.50.620">
    <property type="entry name" value="HUPs"/>
    <property type="match status" value="2"/>
</dbReference>
<dbReference type="Proteomes" id="UP000502611">
    <property type="component" value="Chromosome"/>
</dbReference>
<dbReference type="GO" id="GO:0006529">
    <property type="term" value="P:asparagine biosynthetic process"/>
    <property type="evidence" value="ECO:0007669"/>
    <property type="project" value="InterPro"/>
</dbReference>
<evidence type="ECO:0000313" key="7">
    <source>
        <dbReference type="Proteomes" id="UP000464086"/>
    </source>
</evidence>
<sequence>MNTAFSVALRRGACEHPNSKNEQVVDTWEISASEDLSVQWLRQDQCLVIGDCFPSLSERGDVSEDPIQTVRSMAETYWGRFIFIAWNHLTGAVTIYRDPSGMVPCYYSFNSETVAIGTDVRSLDAIGLRQHRIDWDEIANSLIMPNLRRHQTCLKGIFEVAPGEMVVIDGDRSCRDQIWNPGNFIGRNRLCTFEEAAELLEATMIQTLKTWCDRYAHPLVSVSGGFDSSAVAVLANKFGSTELLHLYTRSPLGDERRYAAMLAEHLGCEMSISLCQSDAVTVQKNLSSGRPRPSARAFTQVFDEISAGYATRVGASAHFSGGGGDNVFGKLHSAYPLADRYRRNGFGRDLISTALDVCHTTGASMPAVLGQALRGLKPTSIPEAWSVRTDLLTPKVKATISQEPHPWLVRCRNVMPGEWQLVRNIARATALTDHLNIEGDLPTICPLLSQPIVEQCLSFPTWYWLSGGRDRALARAALRAYLPASILDRRGKGAFTGLLAEILHNNWDRIYDDLKEGLLAQHGLLDIAAVGEVGAQSADSSRIFTVLYIHETEMWCRNWH</sequence>
<gene>
    <name evidence="5" type="ORF">GS397_04965</name>
    <name evidence="6" type="ORF">HH800_08185</name>
</gene>
<comment type="catalytic activity">
    <reaction evidence="3">
        <text>L-aspartate + L-glutamine + ATP + H2O = L-asparagine + L-glutamate + AMP + diphosphate + H(+)</text>
        <dbReference type="Rhea" id="RHEA:12228"/>
        <dbReference type="ChEBI" id="CHEBI:15377"/>
        <dbReference type="ChEBI" id="CHEBI:15378"/>
        <dbReference type="ChEBI" id="CHEBI:29985"/>
        <dbReference type="ChEBI" id="CHEBI:29991"/>
        <dbReference type="ChEBI" id="CHEBI:30616"/>
        <dbReference type="ChEBI" id="CHEBI:33019"/>
        <dbReference type="ChEBI" id="CHEBI:58048"/>
        <dbReference type="ChEBI" id="CHEBI:58359"/>
        <dbReference type="ChEBI" id="CHEBI:456215"/>
        <dbReference type="EC" id="6.3.5.4"/>
    </reaction>
</comment>
<dbReference type="GO" id="GO:0004066">
    <property type="term" value="F:asparagine synthase (glutamine-hydrolyzing) activity"/>
    <property type="evidence" value="ECO:0007669"/>
    <property type="project" value="UniProtKB-EC"/>
</dbReference>
<evidence type="ECO:0000313" key="6">
    <source>
        <dbReference type="EMBL" id="QJR02175.1"/>
    </source>
</evidence>
<evidence type="ECO:0000256" key="3">
    <source>
        <dbReference type="ARBA" id="ARBA00048741"/>
    </source>
</evidence>
<evidence type="ECO:0000256" key="2">
    <source>
        <dbReference type="ARBA" id="ARBA00012737"/>
    </source>
</evidence>
<dbReference type="EMBL" id="CP053021">
    <property type="protein sequence ID" value="QJR02175.1"/>
    <property type="molecule type" value="Genomic_DNA"/>
</dbReference>
<evidence type="ECO:0000313" key="8">
    <source>
        <dbReference type="Proteomes" id="UP000502611"/>
    </source>
</evidence>
<dbReference type="SUPFAM" id="SSF52402">
    <property type="entry name" value="Adenine nucleotide alpha hydrolases-like"/>
    <property type="match status" value="1"/>
</dbReference>
<evidence type="ECO:0000259" key="4">
    <source>
        <dbReference type="Pfam" id="PF00733"/>
    </source>
</evidence>
<dbReference type="PANTHER" id="PTHR43284">
    <property type="entry name" value="ASPARAGINE SYNTHETASE (GLUTAMINE-HYDROLYZING)"/>
    <property type="match status" value="1"/>
</dbReference>
<comment type="pathway">
    <text evidence="1">Amino-acid biosynthesis; L-asparagine biosynthesis; L-asparagine from L-aspartate (L-Gln route): step 1/1.</text>
</comment>
<evidence type="ECO:0000313" key="5">
    <source>
        <dbReference type="EMBL" id="QHD66487.1"/>
    </source>
</evidence>
<dbReference type="InterPro" id="IPR014729">
    <property type="entry name" value="Rossmann-like_a/b/a_fold"/>
</dbReference>
<dbReference type="EC" id="6.3.5.4" evidence="2"/>
<reference evidence="6 8" key="2">
    <citation type="submission" date="2020-04" db="EMBL/GenBank/DDBJ databases">
        <title>The Whole Genome Analysis of High salt-tolerant Sphingobium yanoikuyae YC-XJ2 with Aryl organophosphorus flame retardants (aryl-OPFRs)-degrading capacity and characteristics of Related phosphotriesterase.</title>
        <authorList>
            <person name="Li X."/>
        </authorList>
    </citation>
    <scope>NUCLEOTIDE SEQUENCE [LARGE SCALE GENOMIC DNA]</scope>
    <source>
        <strain evidence="6 8">YC-XJ2</strain>
    </source>
</reference>
<dbReference type="AlphaFoldDB" id="A0A6M4G4J9"/>
<dbReference type="Proteomes" id="UP000464086">
    <property type="component" value="Chromosome"/>
</dbReference>
<proteinExistence type="predicted"/>
<dbReference type="InterPro" id="IPR001962">
    <property type="entry name" value="Asn_synthase"/>
</dbReference>
<organism evidence="6 8">
    <name type="scientific">Sphingobium yanoikuyae</name>
    <name type="common">Sphingomonas yanoikuyae</name>
    <dbReference type="NCBI Taxonomy" id="13690"/>
    <lineage>
        <taxon>Bacteria</taxon>
        <taxon>Pseudomonadati</taxon>
        <taxon>Pseudomonadota</taxon>
        <taxon>Alphaproteobacteria</taxon>
        <taxon>Sphingomonadales</taxon>
        <taxon>Sphingomonadaceae</taxon>
        <taxon>Sphingobium</taxon>
    </lineage>
</organism>
<dbReference type="EMBL" id="CP047218">
    <property type="protein sequence ID" value="QHD66487.1"/>
    <property type="molecule type" value="Genomic_DNA"/>
</dbReference>
<dbReference type="PANTHER" id="PTHR43284:SF1">
    <property type="entry name" value="ASPARAGINE SYNTHETASE"/>
    <property type="match status" value="1"/>
</dbReference>
<dbReference type="InterPro" id="IPR051786">
    <property type="entry name" value="ASN_synthetase/amidase"/>
</dbReference>
<reference evidence="5 7" key="1">
    <citation type="submission" date="2019-12" db="EMBL/GenBank/DDBJ databases">
        <title>Functional and genomic insights into the Sphingobium yanoikuyae YC-JY1, a bacterium efficiently degrading bisphenol A.</title>
        <authorList>
            <person name="Jia Y."/>
            <person name="Li X."/>
            <person name="Wang J."/>
            <person name="Eltoukhy A."/>
            <person name="Lamraoui I."/>
            <person name="Yan Y."/>
        </authorList>
    </citation>
    <scope>NUCLEOTIDE SEQUENCE [LARGE SCALE GENOMIC DNA]</scope>
    <source>
        <strain evidence="5 7">YC-JY1</strain>
    </source>
</reference>
<dbReference type="InterPro" id="IPR029055">
    <property type="entry name" value="Ntn_hydrolases_N"/>
</dbReference>
<feature type="domain" description="Asparagine synthetase" evidence="4">
    <location>
        <begin position="222"/>
        <end position="555"/>
    </location>
</feature>
<dbReference type="RefSeq" id="WP_159365854.1">
    <property type="nucleotide sequence ID" value="NZ_CP047218.1"/>
</dbReference>
<dbReference type="Pfam" id="PF00733">
    <property type="entry name" value="Asn_synthase"/>
    <property type="match status" value="1"/>
</dbReference>
<name>A0A6M4G4J9_SPHYA</name>
<dbReference type="SUPFAM" id="SSF56235">
    <property type="entry name" value="N-terminal nucleophile aminohydrolases (Ntn hydrolases)"/>
    <property type="match status" value="1"/>
</dbReference>
<protein>
    <recommendedName>
        <fullName evidence="2">asparagine synthase (glutamine-hydrolyzing)</fullName>
        <ecNumber evidence="2">6.3.5.4</ecNumber>
    </recommendedName>
</protein>
<evidence type="ECO:0000256" key="1">
    <source>
        <dbReference type="ARBA" id="ARBA00005187"/>
    </source>
</evidence>
<dbReference type="Gene3D" id="3.60.20.10">
    <property type="entry name" value="Glutamine Phosphoribosylpyrophosphate, subunit 1, domain 1"/>
    <property type="match status" value="1"/>
</dbReference>
<accession>A0A6M4G4J9</accession>